<organism evidence="3 4">
    <name type="scientific">[Clostridium] clostridioforme 90A8</name>
    <dbReference type="NCBI Taxonomy" id="999408"/>
    <lineage>
        <taxon>Bacteria</taxon>
        <taxon>Bacillati</taxon>
        <taxon>Bacillota</taxon>
        <taxon>Clostridia</taxon>
        <taxon>Lachnospirales</taxon>
        <taxon>Lachnospiraceae</taxon>
        <taxon>Enterocloster</taxon>
    </lineage>
</organism>
<evidence type="ECO:0000313" key="3">
    <source>
        <dbReference type="EMBL" id="ENZ09240.1"/>
    </source>
</evidence>
<dbReference type="Proteomes" id="UP000013085">
    <property type="component" value="Unassembled WGS sequence"/>
</dbReference>
<evidence type="ECO:0000256" key="2">
    <source>
        <dbReference type="ARBA" id="ARBA00023002"/>
    </source>
</evidence>
<keyword evidence="2" id="KW-0560">Oxidoreductase</keyword>
<protein>
    <submittedName>
        <fullName evidence="3">Glycine/betaine/sarcosine/D-proline reductase family selenoprotein B</fullName>
    </submittedName>
</protein>
<dbReference type="EMBL" id="AGYR01000054">
    <property type="protein sequence ID" value="ENZ09240.1"/>
    <property type="molecule type" value="Genomic_DNA"/>
</dbReference>
<evidence type="ECO:0000313" key="4">
    <source>
        <dbReference type="Proteomes" id="UP000013085"/>
    </source>
</evidence>
<dbReference type="NCBIfam" id="TIGR01918">
    <property type="entry name" value="various_sel_PB"/>
    <property type="match status" value="1"/>
</dbReference>
<dbReference type="GO" id="GO:0050485">
    <property type="term" value="F:oxidoreductase activity, acting on X-H and Y-H to form an X-Y bond, with a disulfide as acceptor"/>
    <property type="evidence" value="ECO:0007669"/>
    <property type="project" value="InterPro"/>
</dbReference>
<dbReference type="HOGENOM" id="CLU_053106_0_0_9"/>
<reference evidence="3 4" key="1">
    <citation type="submission" date="2013-01" db="EMBL/GenBank/DDBJ databases">
        <title>The Genome Sequence of Clostridium clostridioforme 90A8.</title>
        <authorList>
            <consortium name="The Broad Institute Genome Sequencing Platform"/>
            <person name="Earl A."/>
            <person name="Ward D."/>
            <person name="Feldgarden M."/>
            <person name="Gevers D."/>
            <person name="Courvalin P."/>
            <person name="Lambert T."/>
            <person name="Walker B."/>
            <person name="Young S.K."/>
            <person name="Zeng Q."/>
            <person name="Gargeya S."/>
            <person name="Fitzgerald M."/>
            <person name="Haas B."/>
            <person name="Abouelleil A."/>
            <person name="Alvarado L."/>
            <person name="Arachchi H.M."/>
            <person name="Berlin A.M."/>
            <person name="Chapman S.B."/>
            <person name="Dewar J."/>
            <person name="Goldberg J."/>
            <person name="Griggs A."/>
            <person name="Gujja S."/>
            <person name="Hansen M."/>
            <person name="Howarth C."/>
            <person name="Imamovic A."/>
            <person name="Larimer J."/>
            <person name="McCowan C."/>
            <person name="Murphy C."/>
            <person name="Neiman D."/>
            <person name="Pearson M."/>
            <person name="Priest M."/>
            <person name="Roberts A."/>
            <person name="Saif S."/>
            <person name="Shea T."/>
            <person name="Sisk P."/>
            <person name="Sykes S."/>
            <person name="Wortman J."/>
            <person name="Nusbaum C."/>
            <person name="Birren B."/>
        </authorList>
    </citation>
    <scope>NUCLEOTIDE SEQUENCE [LARGE SCALE GENOMIC DNA]</scope>
    <source>
        <strain evidence="3 4">90A8</strain>
    </source>
</reference>
<dbReference type="Pfam" id="PF07355">
    <property type="entry name" value="GRDB"/>
    <property type="match status" value="1"/>
</dbReference>
<evidence type="ECO:0000256" key="1">
    <source>
        <dbReference type="ARBA" id="ARBA00022933"/>
    </source>
</evidence>
<proteinExistence type="predicted"/>
<dbReference type="PATRIC" id="fig|999408.3.peg.4881"/>
<name>A0A0E2H519_9FIRM</name>
<accession>A0A0E2H519</accession>
<gene>
    <name evidence="3" type="ORF">HMPREF1090_04538</name>
</gene>
<keyword evidence="1" id="KW-0712">Selenocysteine</keyword>
<dbReference type="AlphaFoldDB" id="A0A0E2H519"/>
<dbReference type="InterPro" id="IPR010187">
    <property type="entry name" value="Various_sel_PB"/>
</dbReference>
<comment type="caution">
    <text evidence="3">The sequence shown here is derived from an EMBL/GenBank/DDBJ whole genome shotgun (WGS) entry which is preliminary data.</text>
</comment>
<sequence>MSKLRIVHYINQFFANIGGEEKADYQPELREGIVGPGMAFNQAFGDEAEIVATVICGDSYFNENVEAAKKTILDMISSQKPDAVICGPAFNAGRYGVACGTVALAVKEELNIPVLTGMYKENPGADMYKTKVYIVETRNSAAGMRSAVATMAPLAIKLAKGEKLGSSKEEGYMPNGIRVNFFEDKRGSQRAVEMLVKKLAGKEFTTEFPMPDFDRVDPNPAVKDMAHAKIALVTSGGIVPKGNPDHIESSSASKYGKYDIDGVMDLTEATYETAHGGYDPVYANEDADRVLPVDVLREFEKEGKIGSLHRYFYTTVGNGTSVANAKRFAAEFAQELRNDGVDAVILTST</sequence>